<accession>A0A0B7BP21</accession>
<sequence length="52" mass="6056">MFMYKIPSLISSNNVGKKLISFILTALKNVKLKAEDDFMVQETDSRLIQYWS</sequence>
<organism evidence="1">
    <name type="scientific">Arion vulgaris</name>
    <dbReference type="NCBI Taxonomy" id="1028688"/>
    <lineage>
        <taxon>Eukaryota</taxon>
        <taxon>Metazoa</taxon>
        <taxon>Spiralia</taxon>
        <taxon>Lophotrochozoa</taxon>
        <taxon>Mollusca</taxon>
        <taxon>Gastropoda</taxon>
        <taxon>Heterobranchia</taxon>
        <taxon>Euthyneura</taxon>
        <taxon>Panpulmonata</taxon>
        <taxon>Eupulmonata</taxon>
        <taxon>Stylommatophora</taxon>
        <taxon>Helicina</taxon>
        <taxon>Arionoidea</taxon>
        <taxon>Arionidae</taxon>
        <taxon>Arion</taxon>
    </lineage>
</organism>
<reference evidence="1" key="1">
    <citation type="submission" date="2014-12" db="EMBL/GenBank/DDBJ databases">
        <title>Insight into the proteome of Arion vulgaris.</title>
        <authorList>
            <person name="Aradska J."/>
            <person name="Bulat T."/>
            <person name="Smidak R."/>
            <person name="Sarate P."/>
            <person name="Gangsoo J."/>
            <person name="Sialana F."/>
            <person name="Bilban M."/>
            <person name="Lubec G."/>
        </authorList>
    </citation>
    <scope>NUCLEOTIDE SEQUENCE</scope>
    <source>
        <tissue evidence="1">Skin</tissue>
    </source>
</reference>
<evidence type="ECO:0000313" key="3">
    <source>
        <dbReference type="EMBL" id="CEK93883.1"/>
    </source>
</evidence>
<evidence type="ECO:0000313" key="2">
    <source>
        <dbReference type="EMBL" id="CEK93881.1"/>
    </source>
</evidence>
<dbReference type="EMBL" id="HACG01047015">
    <property type="protein sequence ID" value="CEK93880.1"/>
    <property type="molecule type" value="Transcribed_RNA"/>
</dbReference>
<evidence type="ECO:0000313" key="1">
    <source>
        <dbReference type="EMBL" id="CEK93880.1"/>
    </source>
</evidence>
<dbReference type="EMBL" id="HACG01047016">
    <property type="protein sequence ID" value="CEK93881.1"/>
    <property type="molecule type" value="Transcribed_RNA"/>
</dbReference>
<dbReference type="EMBL" id="HACG01047018">
    <property type="protein sequence ID" value="CEK93883.1"/>
    <property type="molecule type" value="Transcribed_RNA"/>
</dbReference>
<proteinExistence type="predicted"/>
<dbReference type="AlphaFoldDB" id="A0A0B7BP21"/>
<name>A0A0B7BP21_9EUPU</name>
<protein>
    <submittedName>
        <fullName evidence="1">Uncharacterized protein</fullName>
    </submittedName>
</protein>
<gene>
    <name evidence="1" type="primary">ORF197710</name>
    <name evidence="2" type="synonym">ORF197718</name>
    <name evidence="3" type="synonym">ORF197726</name>
</gene>